<dbReference type="InterPro" id="IPR004842">
    <property type="entry name" value="SLC12A_fam"/>
</dbReference>
<dbReference type="InterPro" id="IPR018491">
    <property type="entry name" value="SLC12_C"/>
</dbReference>
<dbReference type="GO" id="GO:0007268">
    <property type="term" value="P:chemical synaptic transmission"/>
    <property type="evidence" value="ECO:0007669"/>
    <property type="project" value="TreeGrafter"/>
</dbReference>
<proteinExistence type="inferred from homology"/>
<keyword evidence="4" id="KW-0633">Potassium transport</keyword>
<feature type="transmembrane region" description="Helical" evidence="17">
    <location>
        <begin position="277"/>
        <end position="305"/>
    </location>
</feature>
<keyword evidence="11 17" id="KW-0472">Membrane</keyword>
<feature type="transmembrane region" description="Helical" evidence="17">
    <location>
        <begin position="513"/>
        <end position="537"/>
    </location>
</feature>
<feature type="transmembrane region" description="Helical" evidence="17">
    <location>
        <begin position="232"/>
        <end position="257"/>
    </location>
</feature>
<evidence type="ECO:0000256" key="11">
    <source>
        <dbReference type="ARBA" id="ARBA00023136"/>
    </source>
</evidence>
<feature type="transmembrane region" description="Helical" evidence="17">
    <location>
        <begin position="675"/>
        <end position="692"/>
    </location>
</feature>
<sequence length="1207" mass="133246">MSWLRVRGARGLGPGAGGRRSLPVQHSAAARRPHRSRPGELGEPVARATTARSSRPARRARAPATLARTPTATLPWLCPCSNENRRNRCVRTDVDGILRVSMSSEKEKMAAAEAKSPSNKSNCTSPGKKGDTDEHGLPKEKDKGCDTTLYLYHEEIEDRPRAATFLSSLADYSNTIPTASAADPDAPKPAPPARMGTLIGVYLPCIQNIFGVILFIRLTWVVGTAGAIQGFLIVLICCCTTMLTAISMSAIATNGVVPAGGSYFMIGRSLGPECGGAVGMLFYTGTTLAAAMYIVGAVEIVLTYMAPWMSIFGDFTKDPEAMYNNFRVYGTGLLLIMGMVVFVGVKFVNKFATIALACVILSITAVYAGIFVNFNGNDKLQMCVLGKRLLKDIHIENCTKDIGGELHQLYCANNTCDPYYQTHEVSIVQGIKGLSSGVFFDNLQDSFLQLGQYVAYGKEPDDIEQMERPTYNQIYADLTTTFTILIGIFFPSVTGIMAGSNRSGDLADAQKSIPIGTICAILTTSTVYLSCVLLFAGTVDNLLLRDKFGQSIGGKLVVANMAWPNQWVILIGSFLSTLGAGLQSLTGAPRLLQAIAKDEIIPFLAPFAVSSSRGEPTRALLLTMLICQCGILLGNVDILAPLLSMFFLMCYGFVNLACALQTLLKTPNWRPRFRYYHWSLSLAGLTLCISIMFMTSWFYALIAMGMAGLIYKYIEYRGAEKEWGDGLRGLALSAARYSLLRLEQGPPHTKNWRPQVLVLAKLNDDLNPKYRKMLAFASQLKAGKGLTVCVSVLGGDFTRRAGEASSARQNLRKCMDEEKVKGFVDVLVSHSISDGLSHFVQTTGLGGLKPNTVIVGWPYGWRQSEDERTWQVFLHTVRAVTAARMAMLVPKGINFFPDSTEKVSGNIDIWWIVHDGGMLMLLPFLLKQHRTWKNCKMRIFTVAQIEDNSIQMKKDLKMFLYQLRLEAEVEVVEMTDSDISAYTYERTLMMEQRNQMLRELRLNKKETLGMMQNLVDYREQNAEEKLPLVQAIVDHHHADIKTASKVRFAEPGSEPAPDDAPSPPLAEIDDKDKDEKDEFRSSLLHIIDSMWDSPDERSQCESPPPDAEKHKEGNPNGDVGNPKPNIPNITPDEGTVRRMHTAVKLNEVIVSRSHDAQLVILNLPGPPRDTKLERESNYMEFLEVLTEGLEKVLMVRGGGREVITIYS</sequence>
<evidence type="ECO:0000256" key="4">
    <source>
        <dbReference type="ARBA" id="ARBA00022538"/>
    </source>
</evidence>
<dbReference type="PRINTS" id="PR01081">
    <property type="entry name" value="KCLTRNSPORT"/>
</dbReference>
<keyword evidence="7" id="KW-0769">Symport</keyword>
<keyword evidence="9 17" id="KW-1133">Transmembrane helix</keyword>
<evidence type="ECO:0000256" key="9">
    <source>
        <dbReference type="ARBA" id="ARBA00022989"/>
    </source>
</evidence>
<keyword evidence="2" id="KW-0813">Transport</keyword>
<keyword evidence="13" id="KW-0868">Chloride</keyword>
<evidence type="ECO:0000313" key="21">
    <source>
        <dbReference type="RefSeq" id="XP_026497912.2"/>
    </source>
</evidence>
<gene>
    <name evidence="21" type="primary">Kcc</name>
</gene>
<evidence type="ECO:0000256" key="8">
    <source>
        <dbReference type="ARBA" id="ARBA00022958"/>
    </source>
</evidence>
<feature type="domain" description="Amino acid permease/ SLC12A" evidence="18">
    <location>
        <begin position="479"/>
        <end position="757"/>
    </location>
</feature>
<comment type="similarity">
    <text evidence="14">Belongs to the SLC12A transporter family. K/Cl co-transporter subfamily.</text>
</comment>
<reference evidence="21" key="2">
    <citation type="submission" date="2025-08" db="UniProtKB">
        <authorList>
            <consortium name="RefSeq"/>
        </authorList>
    </citation>
    <scope>IDENTIFICATION</scope>
    <source>
        <tissue evidence="21">Whole body</tissue>
    </source>
</reference>
<dbReference type="Pfam" id="PF03522">
    <property type="entry name" value="SLC12"/>
    <property type="match status" value="3"/>
</dbReference>
<dbReference type="PANTHER" id="PTHR11827">
    <property type="entry name" value="SOLUTE CARRIER FAMILY 12, CATION COTRANSPORTERS"/>
    <property type="match status" value="1"/>
</dbReference>
<evidence type="ECO:0000256" key="16">
    <source>
        <dbReference type="SAM" id="MobiDB-lite"/>
    </source>
</evidence>
<comment type="catalytic activity">
    <reaction evidence="15">
        <text>K(+)(in) + chloride(in) = K(+)(out) + chloride(out)</text>
        <dbReference type="Rhea" id="RHEA:72427"/>
        <dbReference type="ChEBI" id="CHEBI:17996"/>
        <dbReference type="ChEBI" id="CHEBI:29103"/>
    </reaction>
</comment>
<evidence type="ECO:0000256" key="14">
    <source>
        <dbReference type="ARBA" id="ARBA00046331"/>
    </source>
</evidence>
<dbReference type="Proteomes" id="UP001652626">
    <property type="component" value="Chromosome 2"/>
</dbReference>
<reference evidence="20" key="1">
    <citation type="submission" date="2025-05" db="UniProtKB">
        <authorList>
            <consortium name="RefSeq"/>
        </authorList>
    </citation>
    <scope>NUCLEOTIDE SEQUENCE [LARGE SCALE GENOMIC DNA]</scope>
</reference>
<feature type="transmembrane region" description="Helical" evidence="17">
    <location>
        <begin position="326"/>
        <end position="345"/>
    </location>
</feature>
<keyword evidence="3" id="KW-1003">Cell membrane</keyword>
<feature type="transmembrane region" description="Helical" evidence="17">
    <location>
        <begin position="199"/>
        <end position="220"/>
    </location>
</feature>
<dbReference type="OMA" id="KNWRPHI"/>
<feature type="transmembrane region" description="Helical" evidence="17">
    <location>
        <begin position="642"/>
        <end position="663"/>
    </location>
</feature>
<dbReference type="GO" id="GO:0055075">
    <property type="term" value="P:potassium ion homeostasis"/>
    <property type="evidence" value="ECO:0007669"/>
    <property type="project" value="TreeGrafter"/>
</dbReference>
<evidence type="ECO:0000256" key="7">
    <source>
        <dbReference type="ARBA" id="ARBA00022847"/>
    </source>
</evidence>
<dbReference type="GeneID" id="113402021"/>
<organism evidence="20 21">
    <name type="scientific">Vanessa tameamea</name>
    <name type="common">Kamehameha butterfly</name>
    <dbReference type="NCBI Taxonomy" id="334116"/>
    <lineage>
        <taxon>Eukaryota</taxon>
        <taxon>Metazoa</taxon>
        <taxon>Ecdysozoa</taxon>
        <taxon>Arthropoda</taxon>
        <taxon>Hexapoda</taxon>
        <taxon>Insecta</taxon>
        <taxon>Pterygota</taxon>
        <taxon>Neoptera</taxon>
        <taxon>Endopterygota</taxon>
        <taxon>Lepidoptera</taxon>
        <taxon>Glossata</taxon>
        <taxon>Ditrysia</taxon>
        <taxon>Papilionoidea</taxon>
        <taxon>Nymphalidae</taxon>
        <taxon>Nymphalinae</taxon>
        <taxon>Vanessa</taxon>
    </lineage>
</organism>
<feature type="transmembrane region" description="Helical" evidence="17">
    <location>
        <begin position="474"/>
        <end position="493"/>
    </location>
</feature>
<feature type="region of interest" description="Disordered" evidence="16">
    <location>
        <begin position="1047"/>
        <end position="1134"/>
    </location>
</feature>
<dbReference type="RefSeq" id="XP_026497912.2">
    <property type="nucleotide sequence ID" value="XM_026642127.2"/>
</dbReference>
<dbReference type="Pfam" id="PF00324">
    <property type="entry name" value="AA_permease"/>
    <property type="match status" value="2"/>
</dbReference>
<evidence type="ECO:0000256" key="10">
    <source>
        <dbReference type="ARBA" id="ARBA00023065"/>
    </source>
</evidence>
<dbReference type="GO" id="GO:0006884">
    <property type="term" value="P:cell volume homeostasis"/>
    <property type="evidence" value="ECO:0007669"/>
    <property type="project" value="TreeGrafter"/>
</dbReference>
<feature type="region of interest" description="Disordered" evidence="16">
    <location>
        <begin position="101"/>
        <end position="141"/>
    </location>
</feature>
<dbReference type="GO" id="GO:0015379">
    <property type="term" value="F:potassium:chloride symporter activity"/>
    <property type="evidence" value="ECO:0007669"/>
    <property type="project" value="InterPro"/>
</dbReference>
<dbReference type="Gene3D" id="1.20.1740.10">
    <property type="entry name" value="Amino acid/polyamine transporter I"/>
    <property type="match status" value="1"/>
</dbReference>
<dbReference type="InterPro" id="IPR004841">
    <property type="entry name" value="AA-permease/SLC12A_dom"/>
</dbReference>
<feature type="region of interest" description="Disordered" evidence="16">
    <location>
        <begin position="1"/>
        <end position="64"/>
    </location>
</feature>
<evidence type="ECO:0000256" key="2">
    <source>
        <dbReference type="ARBA" id="ARBA00022448"/>
    </source>
</evidence>
<accession>A0A8B8IN73</accession>
<evidence type="ECO:0000259" key="18">
    <source>
        <dbReference type="Pfam" id="PF00324"/>
    </source>
</evidence>
<feature type="compositionally biased region" description="Basic and acidic residues" evidence="16">
    <location>
        <begin position="1068"/>
        <end position="1080"/>
    </location>
</feature>
<keyword evidence="10" id="KW-0406">Ion transport</keyword>
<keyword evidence="5" id="KW-0597">Phosphoprotein</keyword>
<comment type="subcellular location">
    <subcellularLocation>
        <location evidence="1">Cell membrane</location>
        <topology evidence="1">Multi-pass membrane protein</topology>
    </subcellularLocation>
</comment>
<dbReference type="InterPro" id="IPR000076">
    <property type="entry name" value="KCL_cotranspt"/>
</dbReference>
<dbReference type="GO" id="GO:0005886">
    <property type="term" value="C:plasma membrane"/>
    <property type="evidence" value="ECO:0007669"/>
    <property type="project" value="UniProtKB-SubCell"/>
</dbReference>
<keyword evidence="12" id="KW-0325">Glycoprotein</keyword>
<feature type="domain" description="Amino acid permease/ SLC12A" evidence="18">
    <location>
        <begin position="201"/>
        <end position="376"/>
    </location>
</feature>
<dbReference type="GO" id="GO:1990573">
    <property type="term" value="P:potassium ion import across plasma membrane"/>
    <property type="evidence" value="ECO:0007669"/>
    <property type="project" value="TreeGrafter"/>
</dbReference>
<dbReference type="AlphaFoldDB" id="A0A8B8IN73"/>
<keyword evidence="8" id="KW-0630">Potassium</keyword>
<feature type="transmembrane region" description="Helical" evidence="17">
    <location>
        <begin position="351"/>
        <end position="372"/>
    </location>
</feature>
<feature type="domain" description="SLC12A transporter C-terminal" evidence="19">
    <location>
        <begin position="773"/>
        <end position="887"/>
    </location>
</feature>
<dbReference type="PANTHER" id="PTHR11827:SF73">
    <property type="entry name" value="KAZACHOC, ISOFORM G"/>
    <property type="match status" value="1"/>
</dbReference>
<evidence type="ECO:0000256" key="6">
    <source>
        <dbReference type="ARBA" id="ARBA00022692"/>
    </source>
</evidence>
<evidence type="ECO:0000256" key="12">
    <source>
        <dbReference type="ARBA" id="ARBA00023180"/>
    </source>
</evidence>
<dbReference type="OrthoDB" id="2020542at2759"/>
<evidence type="ECO:0000256" key="15">
    <source>
        <dbReference type="ARBA" id="ARBA00047825"/>
    </source>
</evidence>
<keyword evidence="6 17" id="KW-0812">Transmembrane</keyword>
<evidence type="ECO:0000256" key="13">
    <source>
        <dbReference type="ARBA" id="ARBA00023214"/>
    </source>
</evidence>
<protein>
    <submittedName>
        <fullName evidence="21">Solute carrier family 12 member 4 isoform X1</fullName>
    </submittedName>
</protein>
<evidence type="ECO:0000259" key="19">
    <source>
        <dbReference type="Pfam" id="PF03522"/>
    </source>
</evidence>
<evidence type="ECO:0000313" key="20">
    <source>
        <dbReference type="Proteomes" id="UP001652626"/>
    </source>
</evidence>
<evidence type="ECO:0000256" key="17">
    <source>
        <dbReference type="SAM" id="Phobius"/>
    </source>
</evidence>
<evidence type="ECO:0000256" key="5">
    <source>
        <dbReference type="ARBA" id="ARBA00022553"/>
    </source>
</evidence>
<dbReference type="NCBIfam" id="TIGR00930">
    <property type="entry name" value="2a30"/>
    <property type="match status" value="1"/>
</dbReference>
<feature type="domain" description="SLC12A transporter C-terminal" evidence="19">
    <location>
        <begin position="1138"/>
        <end position="1207"/>
    </location>
</feature>
<dbReference type="GO" id="GO:0055064">
    <property type="term" value="P:chloride ion homeostasis"/>
    <property type="evidence" value="ECO:0007669"/>
    <property type="project" value="TreeGrafter"/>
</dbReference>
<dbReference type="GO" id="GO:0045202">
    <property type="term" value="C:synapse"/>
    <property type="evidence" value="ECO:0007669"/>
    <property type="project" value="GOC"/>
</dbReference>
<name>A0A8B8IN73_VANTA</name>
<keyword evidence="20" id="KW-1185">Reference proteome</keyword>
<feature type="domain" description="SLC12A transporter C-terminal" evidence="19">
    <location>
        <begin position="902"/>
        <end position="1007"/>
    </location>
</feature>
<feature type="compositionally biased region" description="Basic and acidic residues" evidence="16">
    <location>
        <begin position="128"/>
        <end position="141"/>
    </location>
</feature>
<evidence type="ECO:0000256" key="3">
    <source>
        <dbReference type="ARBA" id="ARBA00022475"/>
    </source>
</evidence>
<evidence type="ECO:0000256" key="1">
    <source>
        <dbReference type="ARBA" id="ARBA00004651"/>
    </source>
</evidence>